<dbReference type="RefSeq" id="XP_012205071.1">
    <property type="nucleotide sequence ID" value="XM_012349681.1"/>
</dbReference>
<organism evidence="3 4">
    <name type="scientific">Saprolegnia parasitica (strain CBS 223.65)</name>
    <dbReference type="NCBI Taxonomy" id="695850"/>
    <lineage>
        <taxon>Eukaryota</taxon>
        <taxon>Sar</taxon>
        <taxon>Stramenopiles</taxon>
        <taxon>Oomycota</taxon>
        <taxon>Saprolegniomycetes</taxon>
        <taxon>Saprolegniales</taxon>
        <taxon>Saprolegniaceae</taxon>
        <taxon>Saprolegnia</taxon>
    </lineage>
</organism>
<dbReference type="AlphaFoldDB" id="A0A067C0G8"/>
<dbReference type="Pfam" id="PF01535">
    <property type="entry name" value="PPR"/>
    <property type="match status" value="1"/>
</dbReference>
<accession>A0A067C0G8</accession>
<proteinExistence type="predicted"/>
<name>A0A067C0G8_SAPPC</name>
<evidence type="ECO:0008006" key="5">
    <source>
        <dbReference type="Google" id="ProtNLM"/>
    </source>
</evidence>
<dbReference type="EMBL" id="KK583244">
    <property type="protein sequence ID" value="KDO24249.1"/>
    <property type="molecule type" value="Genomic_DNA"/>
</dbReference>
<evidence type="ECO:0000313" key="4">
    <source>
        <dbReference type="Proteomes" id="UP000030745"/>
    </source>
</evidence>
<dbReference type="InterPro" id="IPR011990">
    <property type="entry name" value="TPR-like_helical_dom_sf"/>
</dbReference>
<evidence type="ECO:0000256" key="1">
    <source>
        <dbReference type="ARBA" id="ARBA00022737"/>
    </source>
</evidence>
<dbReference type="PANTHER" id="PTHR47939:SF13">
    <property type="entry name" value="OS03G0201400 PROTEIN"/>
    <property type="match status" value="1"/>
</dbReference>
<gene>
    <name evidence="3" type="ORF">SPRG_20870</name>
</gene>
<dbReference type="Gene3D" id="1.25.40.10">
    <property type="entry name" value="Tetratricopeptide repeat domain"/>
    <property type="match status" value="1"/>
</dbReference>
<dbReference type="Proteomes" id="UP000030745">
    <property type="component" value="Unassembled WGS sequence"/>
</dbReference>
<dbReference type="GeneID" id="24141868"/>
<protein>
    <recommendedName>
        <fullName evidence="5">Pentacotripeptide-repeat region of PRORP domain-containing protein</fullName>
    </recommendedName>
</protein>
<dbReference type="InterPro" id="IPR002885">
    <property type="entry name" value="PPR_rpt"/>
</dbReference>
<keyword evidence="1" id="KW-0677">Repeat</keyword>
<keyword evidence="4" id="KW-1185">Reference proteome</keyword>
<dbReference type="VEuPathDB" id="FungiDB:SPRG_20870"/>
<dbReference type="PANTHER" id="PTHR47939">
    <property type="entry name" value="MEMBRANE-ASSOCIATED SALT-INDUCIBLE PROTEIN-LIKE"/>
    <property type="match status" value="1"/>
</dbReference>
<dbReference type="InterPro" id="IPR050667">
    <property type="entry name" value="PPR-containing_protein"/>
</dbReference>
<dbReference type="OMA" id="VIQMECD"/>
<dbReference type="KEGG" id="spar:SPRG_20870"/>
<evidence type="ECO:0000313" key="3">
    <source>
        <dbReference type="EMBL" id="KDO24249.1"/>
    </source>
</evidence>
<dbReference type="STRING" id="695850.A0A067C0G8"/>
<feature type="region of interest" description="Disordered" evidence="2">
    <location>
        <begin position="1"/>
        <end position="22"/>
    </location>
</feature>
<evidence type="ECO:0000256" key="2">
    <source>
        <dbReference type="SAM" id="MobiDB-lite"/>
    </source>
</evidence>
<reference evidence="3 4" key="1">
    <citation type="journal article" date="2013" name="PLoS Genet.">
        <title>Distinctive expansion of potential virulence genes in the genome of the oomycete fish pathogen Saprolegnia parasitica.</title>
        <authorList>
            <person name="Jiang R.H."/>
            <person name="de Bruijn I."/>
            <person name="Haas B.J."/>
            <person name="Belmonte R."/>
            <person name="Lobach L."/>
            <person name="Christie J."/>
            <person name="van den Ackerveken G."/>
            <person name="Bottin A."/>
            <person name="Bulone V."/>
            <person name="Diaz-Moreno S.M."/>
            <person name="Dumas B."/>
            <person name="Fan L."/>
            <person name="Gaulin E."/>
            <person name="Govers F."/>
            <person name="Grenville-Briggs L.J."/>
            <person name="Horner N.R."/>
            <person name="Levin J.Z."/>
            <person name="Mammella M."/>
            <person name="Meijer H.J."/>
            <person name="Morris P."/>
            <person name="Nusbaum C."/>
            <person name="Oome S."/>
            <person name="Phillips A.J."/>
            <person name="van Rooyen D."/>
            <person name="Rzeszutek E."/>
            <person name="Saraiva M."/>
            <person name="Secombes C.J."/>
            <person name="Seidl M.F."/>
            <person name="Snel B."/>
            <person name="Stassen J.H."/>
            <person name="Sykes S."/>
            <person name="Tripathy S."/>
            <person name="van den Berg H."/>
            <person name="Vega-Arreguin J.C."/>
            <person name="Wawra S."/>
            <person name="Young S.K."/>
            <person name="Zeng Q."/>
            <person name="Dieguez-Uribeondo J."/>
            <person name="Russ C."/>
            <person name="Tyler B.M."/>
            <person name="van West P."/>
        </authorList>
    </citation>
    <scope>NUCLEOTIDE SEQUENCE [LARGE SCALE GENOMIC DNA]</scope>
    <source>
        <strain evidence="3 4">CBS 223.65</strain>
    </source>
</reference>
<feature type="compositionally biased region" description="Basic residues" evidence="2">
    <location>
        <begin position="1"/>
        <end position="10"/>
    </location>
</feature>
<sequence length="716" mass="79518">MLRQVRRLKLRPPPQSRATHALAADDRQWQHALESYSEQQWRSVLADERLALALHKPGVTSYVHLANKHPGLLEPLLSALVSGVHAQHPNSMADQEAYLVTAIFLLALDAAAYMQDAALVRTILQDVDAADIPMGHGLLNAALRALAATNDDGTHTQVATELTARMIAAEIKPTHATLSAIVRLYAHSPNDLHTTLTALAPAFSVPTHPTVTDPASHVACLGLAHWIRYENGGRAASDVLTALLPSPHWHVDAVMRDRVVHALVLAHEFELAAHWMLTDAPLRHDVYASWFSTAFSANAPLTSAVDVFKAWQATGSVTLHDFGDVIYYLCQRQDLTSALDVFELLHEPPTEKICVALMKALHSEQTRASIDSSFKDFFRLAVARGDAKAPAFHSALNLAVTSADEGFVREILEAMVLSYTVDDTPTWRLDQAAYNKALCACATHPNLHALGLRVFEHMHQHRVEINELTMMACAKMAKSFPASSATLKLLADFKDLNQWPNIEVYTVILGILAQHRQWADCDALFSMLQEEGVPLDLKAATLFGCVLAQQCRTDELLKLIAHMQENGIEPDALFLRDILARLYRHYDVDKCLDFCKHVLSVARCQVYYHSMIELALRHGLLDRALNLVIQMECDGFTIHAHVLLDIIHRVTTMQELEKLISVFAQLNDGDVDRELPFEASVFTALLEKCDAMQVKSSVALRFIERHATALGYNVRA</sequence>
<dbReference type="OrthoDB" id="185373at2759"/>